<dbReference type="GO" id="GO:0051539">
    <property type="term" value="F:4 iron, 4 sulfur cluster binding"/>
    <property type="evidence" value="ECO:0007669"/>
    <property type="project" value="UniProtKB-KW"/>
</dbReference>
<dbReference type="PANTHER" id="PTHR11472:SF1">
    <property type="entry name" value="GENERAL TRANSCRIPTION AND DNA REPAIR FACTOR IIH HELICASE SUBUNIT XPD"/>
    <property type="match status" value="1"/>
</dbReference>
<dbReference type="FunFam" id="3.40.50.300:FF:000128">
    <property type="entry name" value="Putative DNA repair helicase RAD3"/>
    <property type="match status" value="1"/>
</dbReference>
<dbReference type="GO" id="GO:0016818">
    <property type="term" value="F:hydrolase activity, acting on acid anhydrides, in phosphorus-containing anhydrides"/>
    <property type="evidence" value="ECO:0007669"/>
    <property type="project" value="InterPro"/>
</dbReference>
<evidence type="ECO:0000259" key="11">
    <source>
        <dbReference type="PROSITE" id="PS51193"/>
    </source>
</evidence>
<name>A0A7J7IL45_9RHOD</name>
<dbReference type="GO" id="GO:0045951">
    <property type="term" value="P:positive regulation of mitotic recombination"/>
    <property type="evidence" value="ECO:0007669"/>
    <property type="project" value="TreeGrafter"/>
</dbReference>
<dbReference type="GO" id="GO:0005524">
    <property type="term" value="F:ATP binding"/>
    <property type="evidence" value="ECO:0007669"/>
    <property type="project" value="UniProtKB-KW"/>
</dbReference>
<protein>
    <recommendedName>
        <fullName evidence="9">DNA 5'-3' helicase</fullName>
        <ecNumber evidence="9">5.6.2.3</ecNumber>
    </recommendedName>
</protein>
<keyword evidence="6" id="KW-0067">ATP-binding</keyword>
<accession>A0A7J7IL45</accession>
<keyword evidence="3" id="KW-0547">Nucleotide-binding</keyword>
<evidence type="ECO:0000313" key="13">
    <source>
        <dbReference type="Proteomes" id="UP000530660"/>
    </source>
</evidence>
<reference evidence="12 13" key="1">
    <citation type="journal article" date="2020" name="J. Phycol.">
        <title>Comparative genome analysis reveals Cyanidiococcus gen. nov., a new extremophilic red algal genus sister to Cyanidioschyzon (Cyanidioschyzonaceae, Rhodophyta).</title>
        <authorList>
            <person name="Liu S.-L."/>
            <person name="Chiang Y.-R."/>
            <person name="Yoon H.S."/>
            <person name="Fu H.-Y."/>
        </authorList>
    </citation>
    <scope>NUCLEOTIDE SEQUENCE [LARGE SCALE GENOMIC DNA]</scope>
    <source>
        <strain evidence="12 13">THAL066</strain>
    </source>
</reference>
<keyword evidence="2" id="KW-0479">Metal-binding</keyword>
<dbReference type="InterPro" id="IPR010643">
    <property type="entry name" value="HBB"/>
</dbReference>
<evidence type="ECO:0000256" key="10">
    <source>
        <dbReference type="ARBA" id="ARBA00048954"/>
    </source>
</evidence>
<dbReference type="EMBL" id="VWRR01000005">
    <property type="protein sequence ID" value="KAF6003768.1"/>
    <property type="molecule type" value="Genomic_DNA"/>
</dbReference>
<comment type="catalytic activity">
    <reaction evidence="10">
        <text>ATP + H2O = ADP + phosphate + H(+)</text>
        <dbReference type="Rhea" id="RHEA:13065"/>
        <dbReference type="ChEBI" id="CHEBI:15377"/>
        <dbReference type="ChEBI" id="CHEBI:15378"/>
        <dbReference type="ChEBI" id="CHEBI:30616"/>
        <dbReference type="ChEBI" id="CHEBI:43474"/>
        <dbReference type="ChEBI" id="CHEBI:456216"/>
        <dbReference type="EC" id="5.6.2.3"/>
    </reaction>
</comment>
<dbReference type="GO" id="GO:0043139">
    <property type="term" value="F:5'-3' DNA helicase activity"/>
    <property type="evidence" value="ECO:0007669"/>
    <property type="project" value="UniProtKB-EC"/>
</dbReference>
<dbReference type="InterPro" id="IPR006935">
    <property type="entry name" value="Helicase/UvrB_N"/>
</dbReference>
<dbReference type="SUPFAM" id="SSF52540">
    <property type="entry name" value="P-loop containing nucleoside triphosphate hydrolases"/>
    <property type="match status" value="1"/>
</dbReference>
<dbReference type="InterPro" id="IPR010614">
    <property type="entry name" value="RAD3-like_helicase_DEAD"/>
</dbReference>
<organism evidence="12 13">
    <name type="scientific">Cyanidiococcus yangmingshanensis</name>
    <dbReference type="NCBI Taxonomy" id="2690220"/>
    <lineage>
        <taxon>Eukaryota</taxon>
        <taxon>Rhodophyta</taxon>
        <taxon>Bangiophyceae</taxon>
        <taxon>Cyanidiales</taxon>
        <taxon>Cyanidiaceae</taxon>
        <taxon>Cyanidiococcus</taxon>
    </lineage>
</organism>
<dbReference type="GO" id="GO:0003684">
    <property type="term" value="F:damaged DNA binding"/>
    <property type="evidence" value="ECO:0007669"/>
    <property type="project" value="TreeGrafter"/>
</dbReference>
<dbReference type="AlphaFoldDB" id="A0A7J7IL45"/>
<keyword evidence="2" id="KW-0004">4Fe-4S</keyword>
<keyword evidence="4" id="KW-0227">DNA damage</keyword>
<keyword evidence="7" id="KW-0238">DNA-binding</keyword>
<dbReference type="Pfam" id="PF04851">
    <property type="entry name" value="ResIII"/>
    <property type="match status" value="1"/>
</dbReference>
<dbReference type="Gene3D" id="3.40.50.300">
    <property type="entry name" value="P-loop containing nucleotide triphosphate hydrolases"/>
    <property type="match status" value="1"/>
</dbReference>
<evidence type="ECO:0000256" key="2">
    <source>
        <dbReference type="ARBA" id="ARBA00022485"/>
    </source>
</evidence>
<dbReference type="NCBIfam" id="TIGR00604">
    <property type="entry name" value="rad3"/>
    <property type="match status" value="1"/>
</dbReference>
<proteinExistence type="predicted"/>
<dbReference type="PROSITE" id="PS51193">
    <property type="entry name" value="HELICASE_ATP_BIND_2"/>
    <property type="match status" value="1"/>
</dbReference>
<dbReference type="InterPro" id="IPR001945">
    <property type="entry name" value="RAD3/XPD"/>
</dbReference>
<dbReference type="InterPro" id="IPR014013">
    <property type="entry name" value="Helic_SF1/SF2_ATP-bd_DinG/Rad3"/>
</dbReference>
<dbReference type="InterPro" id="IPR027417">
    <property type="entry name" value="P-loop_NTPase"/>
</dbReference>
<feature type="domain" description="Helicase ATP-binding" evidence="11">
    <location>
        <begin position="7"/>
        <end position="310"/>
    </location>
</feature>
<dbReference type="Pfam" id="PF06777">
    <property type="entry name" value="HBB"/>
    <property type="match status" value="1"/>
</dbReference>
<keyword evidence="5" id="KW-0378">Hydrolase</keyword>
<dbReference type="SMART" id="SM00488">
    <property type="entry name" value="DEXDc2"/>
    <property type="match status" value="1"/>
</dbReference>
<dbReference type="InterPro" id="IPR045028">
    <property type="entry name" value="DinG/Rad3-like"/>
</dbReference>
<evidence type="ECO:0000256" key="9">
    <source>
        <dbReference type="ARBA" id="ARBA00044969"/>
    </source>
</evidence>
<dbReference type="PRINTS" id="PR00852">
    <property type="entry name" value="XRODRMPGMNTD"/>
</dbReference>
<comment type="cofactor">
    <cofactor evidence="1">
        <name>[4Fe-4S] cluster</name>
        <dbReference type="ChEBI" id="CHEBI:49883"/>
    </cofactor>
</comment>
<gene>
    <name evidence="12" type="primary">ERCC2</name>
    <name evidence="12" type="ORF">F1559_001056</name>
</gene>
<dbReference type="PANTHER" id="PTHR11472">
    <property type="entry name" value="DNA REPAIR DEAD HELICASE RAD3/XP-D SUBFAMILY MEMBER"/>
    <property type="match status" value="1"/>
</dbReference>
<dbReference type="Pfam" id="PF06733">
    <property type="entry name" value="DEAD_2"/>
    <property type="match status" value="1"/>
</dbReference>
<evidence type="ECO:0000256" key="1">
    <source>
        <dbReference type="ARBA" id="ARBA00001966"/>
    </source>
</evidence>
<evidence type="ECO:0000256" key="3">
    <source>
        <dbReference type="ARBA" id="ARBA00022741"/>
    </source>
</evidence>
<keyword evidence="2" id="KW-0411">Iron-sulfur</keyword>
<sequence length="549" mass="62799">MIFNIENVTVYFPYDYLYPEQYAYMRELKRALDSDGHCILEMPTGTGKTVTLLSFITSYQLARREVRKLIYCTRTVGELEKVLSELEVVVQYRDAQLEKAGKREQARGLLAVGLTTRRNLCLQPAVSKAESREEADSMCRALTASWVRESHSTAIDRFEKDRDIEDLPATLCRFYEGYRREGNDAILPPGIYTLEKMLQLGRERGWCPYYTVRHTMNFANVIVYNYQYLLDPKIAGLISRELSRECIVVFDEAHNIDNVCIDALSVTLRLDDLRRAQMNVIGLRNRIAELRRYDEKRLLEEYHRILRGVRRPEDVDAFTLEASPVIPEDVMQETIPGSIRRGEHFLVFLLRFISYLRQRMRASQVTQDTPRNFLHALVPAVQLNDAKPLRFCADRLASLLQTLEVSNVRDHTSLQKVAHFATLLGTYTHGFSVIMEPYDERAPHVPDPVLQLSCLDASIGMRPIFARFQSVILTSGTISPLDLYARILGFRPAVAHSLNISLHRESICPMVIARGSDQIAISSKYDSRSDPSVIRNYGALLIEIASIVP</sequence>
<evidence type="ECO:0000313" key="12">
    <source>
        <dbReference type="EMBL" id="KAF6003768.1"/>
    </source>
</evidence>
<dbReference type="InterPro" id="IPR013020">
    <property type="entry name" value="Rad3/Chl1-like"/>
</dbReference>
<dbReference type="GO" id="GO:0005634">
    <property type="term" value="C:nucleus"/>
    <property type="evidence" value="ECO:0007669"/>
    <property type="project" value="InterPro"/>
</dbReference>
<keyword evidence="2" id="KW-0408">Iron</keyword>
<dbReference type="Proteomes" id="UP000530660">
    <property type="component" value="Unassembled WGS sequence"/>
</dbReference>
<evidence type="ECO:0000256" key="8">
    <source>
        <dbReference type="ARBA" id="ARBA00023204"/>
    </source>
</evidence>
<evidence type="ECO:0000256" key="4">
    <source>
        <dbReference type="ARBA" id="ARBA00022763"/>
    </source>
</evidence>
<dbReference type="InterPro" id="IPR006554">
    <property type="entry name" value="Helicase-like_DEXD_c2"/>
</dbReference>
<dbReference type="GO" id="GO:0006366">
    <property type="term" value="P:transcription by RNA polymerase II"/>
    <property type="evidence" value="ECO:0007669"/>
    <property type="project" value="TreeGrafter"/>
</dbReference>
<dbReference type="GO" id="GO:0006289">
    <property type="term" value="P:nucleotide-excision repair"/>
    <property type="evidence" value="ECO:0007669"/>
    <property type="project" value="InterPro"/>
</dbReference>
<comment type="caution">
    <text evidence="12">The sequence shown here is derived from an EMBL/GenBank/DDBJ whole genome shotgun (WGS) entry which is preliminary data.</text>
</comment>
<evidence type="ECO:0000256" key="6">
    <source>
        <dbReference type="ARBA" id="ARBA00022840"/>
    </source>
</evidence>
<evidence type="ECO:0000256" key="5">
    <source>
        <dbReference type="ARBA" id="ARBA00022801"/>
    </source>
</evidence>
<keyword evidence="8" id="KW-0234">DNA repair</keyword>
<dbReference type="EC" id="5.6.2.3" evidence="9"/>
<keyword evidence="13" id="KW-1185">Reference proteome</keyword>
<evidence type="ECO:0000256" key="7">
    <source>
        <dbReference type="ARBA" id="ARBA00023125"/>
    </source>
</evidence>
<dbReference type="OrthoDB" id="272481at2759"/>